<dbReference type="GO" id="GO:0003677">
    <property type="term" value="F:DNA binding"/>
    <property type="evidence" value="ECO:0007669"/>
    <property type="project" value="UniProtKB-KW"/>
</dbReference>
<dbReference type="InterPro" id="IPR003313">
    <property type="entry name" value="AraC-bd"/>
</dbReference>
<dbReference type="Proteomes" id="UP000469292">
    <property type="component" value="Unassembled WGS sequence"/>
</dbReference>
<name>A0A6I5NKH8_9BIFI</name>
<evidence type="ECO:0000313" key="3">
    <source>
        <dbReference type="EMBL" id="NEG69352.1"/>
    </source>
</evidence>
<dbReference type="PANTHER" id="PTHR37694:SF1">
    <property type="entry name" value="SLR8022 PROTEIN"/>
    <property type="match status" value="1"/>
</dbReference>
<comment type="caution">
    <text evidence="3">The sequence shown here is derived from an EMBL/GenBank/DDBJ whole genome shotgun (WGS) entry which is preliminary data.</text>
</comment>
<evidence type="ECO:0000256" key="1">
    <source>
        <dbReference type="ARBA" id="ARBA00023125"/>
    </source>
</evidence>
<evidence type="ECO:0000313" key="4">
    <source>
        <dbReference type="Proteomes" id="UP000469292"/>
    </source>
</evidence>
<proteinExistence type="predicted"/>
<keyword evidence="1" id="KW-0238">DNA-binding</keyword>
<dbReference type="CDD" id="cd02230">
    <property type="entry name" value="cupin_HP0902-like"/>
    <property type="match status" value="1"/>
</dbReference>
<feature type="domain" description="AraC-type arabinose-binding/dimerisation" evidence="2">
    <location>
        <begin position="46"/>
        <end position="107"/>
    </location>
</feature>
<dbReference type="Gene3D" id="2.60.120.10">
    <property type="entry name" value="Jelly Rolls"/>
    <property type="match status" value="1"/>
</dbReference>
<dbReference type="RefSeq" id="WP_163226933.1">
    <property type="nucleotide sequence ID" value="NZ_VYSG01000001.1"/>
</dbReference>
<reference evidence="3 4" key="1">
    <citation type="submission" date="2019-09" db="EMBL/GenBank/DDBJ databases">
        <title>Phylogenetic characterization of a novel taxon of the genus Bifidobacterium: Bifidobacterium choloepi sp. nov.</title>
        <authorList>
            <person name="Modesto M."/>
            <person name="Satti M."/>
        </authorList>
    </citation>
    <scope>NUCLEOTIDE SEQUENCE [LARGE SCALE GENOMIC DNA]</scope>
    <source>
        <strain evidence="3 4">BRDM6</strain>
    </source>
</reference>
<keyword evidence="4" id="KW-1185">Reference proteome</keyword>
<accession>A0A6I5NKH8</accession>
<organism evidence="3 4">
    <name type="scientific">Bifidobacterium choloepi</name>
    <dbReference type="NCBI Taxonomy" id="2614131"/>
    <lineage>
        <taxon>Bacteria</taxon>
        <taxon>Bacillati</taxon>
        <taxon>Actinomycetota</taxon>
        <taxon>Actinomycetes</taxon>
        <taxon>Bifidobacteriales</taxon>
        <taxon>Bifidobacteriaceae</taxon>
        <taxon>Bifidobacterium</taxon>
    </lineage>
</organism>
<dbReference type="Pfam" id="PF02311">
    <property type="entry name" value="AraC_binding"/>
    <property type="match status" value="1"/>
</dbReference>
<gene>
    <name evidence="3" type="ORF">F6S87_01670</name>
</gene>
<dbReference type="AlphaFoldDB" id="A0A6I5NKH8"/>
<dbReference type="GO" id="GO:0006355">
    <property type="term" value="P:regulation of DNA-templated transcription"/>
    <property type="evidence" value="ECO:0007669"/>
    <property type="project" value="InterPro"/>
</dbReference>
<dbReference type="PANTHER" id="PTHR37694">
    <property type="entry name" value="SLR8022 PROTEIN"/>
    <property type="match status" value="1"/>
</dbReference>
<dbReference type="InterPro" id="IPR011051">
    <property type="entry name" value="RmlC_Cupin_sf"/>
</dbReference>
<dbReference type="EMBL" id="VYSG01000001">
    <property type="protein sequence ID" value="NEG69352.1"/>
    <property type="molecule type" value="Genomic_DNA"/>
</dbReference>
<dbReference type="InterPro" id="IPR014710">
    <property type="entry name" value="RmlC-like_jellyroll"/>
</dbReference>
<dbReference type="SUPFAM" id="SSF51182">
    <property type="entry name" value="RmlC-like cupins"/>
    <property type="match status" value="1"/>
</dbReference>
<protein>
    <submittedName>
        <fullName evidence="3">Cupin domain-containing protein</fullName>
    </submittedName>
</protein>
<evidence type="ECO:0000259" key="2">
    <source>
        <dbReference type="Pfam" id="PF02311"/>
    </source>
</evidence>
<sequence length="129" mass="13709">MSRTTPLGESVVVTDVFADLPIVKESTTSRVLVNNERLRHVMFSMDAGQVLTEHTSARAVIVNMLTGALKFSVAGVPATVRAGDVIYLAPDELHAVEAIEPSYFSLTLVVPGDLPAGNPDTHGTAVHND</sequence>